<gene>
    <name evidence="2" type="ORF">UFOPK2658_01569</name>
    <name evidence="3" type="ORF">UFOPK2880_01593</name>
    <name evidence="4" type="ORF">UFOPK3004_00945</name>
</gene>
<proteinExistence type="predicted"/>
<feature type="domain" description="Response regulatory" evidence="1">
    <location>
        <begin position="26"/>
        <end position="143"/>
    </location>
</feature>
<dbReference type="Gene3D" id="3.40.50.2300">
    <property type="match status" value="1"/>
</dbReference>
<dbReference type="InterPro" id="IPR001789">
    <property type="entry name" value="Sig_transdc_resp-reg_receiver"/>
</dbReference>
<dbReference type="EMBL" id="CAEZZP010000132">
    <property type="protein sequence ID" value="CAB4783450.1"/>
    <property type="molecule type" value="Genomic_DNA"/>
</dbReference>
<dbReference type="InterPro" id="IPR011006">
    <property type="entry name" value="CheY-like_superfamily"/>
</dbReference>
<evidence type="ECO:0000313" key="2">
    <source>
        <dbReference type="EMBL" id="CAB4729042.1"/>
    </source>
</evidence>
<dbReference type="GO" id="GO:0000160">
    <property type="term" value="P:phosphorelay signal transduction system"/>
    <property type="evidence" value="ECO:0007669"/>
    <property type="project" value="InterPro"/>
</dbReference>
<evidence type="ECO:0000313" key="4">
    <source>
        <dbReference type="EMBL" id="CAB4806123.1"/>
    </source>
</evidence>
<sequence>MILMPSPIWGGISSPPPPRGSVSSVHVILATDADWLVDEVVASLGGPETTFTHCRDGRSVVEVVKARTPDLVILDLQIGTMGGIAVTMDLRLDESGGTLPHVPILMLLDRQADVHMARRSGADGWLIKPLDALRLRRASKAIAAGGCFAEGIPAVDEPVVEEIVEEVAAAEVEVATAN</sequence>
<dbReference type="SUPFAM" id="SSF52172">
    <property type="entry name" value="CheY-like"/>
    <property type="match status" value="1"/>
</dbReference>
<dbReference type="AlphaFoldDB" id="A0A6J6WFT9"/>
<dbReference type="Pfam" id="PF00072">
    <property type="entry name" value="Response_reg"/>
    <property type="match status" value="1"/>
</dbReference>
<dbReference type="EMBL" id="CAFAAL010000075">
    <property type="protein sequence ID" value="CAB4806123.1"/>
    <property type="molecule type" value="Genomic_DNA"/>
</dbReference>
<organism evidence="3">
    <name type="scientific">freshwater metagenome</name>
    <dbReference type="NCBI Taxonomy" id="449393"/>
    <lineage>
        <taxon>unclassified sequences</taxon>
        <taxon>metagenomes</taxon>
        <taxon>ecological metagenomes</taxon>
    </lineage>
</organism>
<accession>A0A6J6WFT9</accession>
<dbReference type="PROSITE" id="PS50110">
    <property type="entry name" value="RESPONSE_REGULATORY"/>
    <property type="match status" value="1"/>
</dbReference>
<dbReference type="EMBL" id="CAEZYH010000091">
    <property type="protein sequence ID" value="CAB4729042.1"/>
    <property type="molecule type" value="Genomic_DNA"/>
</dbReference>
<evidence type="ECO:0000259" key="1">
    <source>
        <dbReference type="PROSITE" id="PS50110"/>
    </source>
</evidence>
<name>A0A6J6WFT9_9ZZZZ</name>
<reference evidence="3" key="1">
    <citation type="submission" date="2020-05" db="EMBL/GenBank/DDBJ databases">
        <authorList>
            <person name="Chiriac C."/>
            <person name="Salcher M."/>
            <person name="Ghai R."/>
            <person name="Kavagutti S V."/>
        </authorList>
    </citation>
    <scope>NUCLEOTIDE SEQUENCE</scope>
</reference>
<dbReference type="SMART" id="SM00448">
    <property type="entry name" value="REC"/>
    <property type="match status" value="1"/>
</dbReference>
<evidence type="ECO:0000313" key="3">
    <source>
        <dbReference type="EMBL" id="CAB4783450.1"/>
    </source>
</evidence>
<protein>
    <submittedName>
        <fullName evidence="3">Unannotated protein</fullName>
    </submittedName>
</protein>